<keyword evidence="1" id="KW-0472">Membrane</keyword>
<evidence type="ECO:0000313" key="2">
    <source>
        <dbReference type="EMBL" id="MFC0516798.1"/>
    </source>
</evidence>
<name>A0ABV6LBI0_9SPHI</name>
<proteinExistence type="predicted"/>
<organism evidence="2 3">
    <name type="scientific">Mucilaginibacter angelicae</name>
    <dbReference type="NCBI Taxonomy" id="869718"/>
    <lineage>
        <taxon>Bacteria</taxon>
        <taxon>Pseudomonadati</taxon>
        <taxon>Bacteroidota</taxon>
        <taxon>Sphingobacteriia</taxon>
        <taxon>Sphingobacteriales</taxon>
        <taxon>Sphingobacteriaceae</taxon>
        <taxon>Mucilaginibacter</taxon>
    </lineage>
</organism>
<feature type="transmembrane region" description="Helical" evidence="1">
    <location>
        <begin position="12"/>
        <end position="33"/>
    </location>
</feature>
<dbReference type="EMBL" id="JBHLTS010000067">
    <property type="protein sequence ID" value="MFC0516798.1"/>
    <property type="molecule type" value="Genomic_DNA"/>
</dbReference>
<protein>
    <submittedName>
        <fullName evidence="2">Uncharacterized protein</fullName>
    </submittedName>
</protein>
<keyword evidence="1" id="KW-1133">Transmembrane helix</keyword>
<dbReference type="Proteomes" id="UP001589828">
    <property type="component" value="Unassembled WGS sequence"/>
</dbReference>
<keyword evidence="1" id="KW-0812">Transmembrane</keyword>
<accession>A0ABV6LBI0</accession>
<reference evidence="2 3" key="1">
    <citation type="submission" date="2024-09" db="EMBL/GenBank/DDBJ databases">
        <authorList>
            <person name="Sun Q."/>
            <person name="Mori K."/>
        </authorList>
    </citation>
    <scope>NUCLEOTIDE SEQUENCE [LARGE SCALE GENOMIC DNA]</scope>
    <source>
        <strain evidence="2 3">NCAIM B.02415</strain>
    </source>
</reference>
<sequence>MKILTLTPHKPISYAPGLISLVLLPVFCMLFLYQHKVFTPRNCIDVVMFDPSWPQLYPSKYQFKFPPERSYINVNLTGNTGSDKSLLDFARLEIRGMLKAKNTTLGVRFHFGNKSQYWTFVNALDICYTEKALSWIAYQDNIYVLYVKPRY</sequence>
<evidence type="ECO:0000313" key="3">
    <source>
        <dbReference type="Proteomes" id="UP001589828"/>
    </source>
</evidence>
<evidence type="ECO:0000256" key="1">
    <source>
        <dbReference type="SAM" id="Phobius"/>
    </source>
</evidence>
<keyword evidence="3" id="KW-1185">Reference proteome</keyword>
<gene>
    <name evidence="2" type="ORF">ACFFGT_21505</name>
</gene>
<comment type="caution">
    <text evidence="2">The sequence shown here is derived from an EMBL/GenBank/DDBJ whole genome shotgun (WGS) entry which is preliminary data.</text>
</comment>
<dbReference type="RefSeq" id="WP_377024570.1">
    <property type="nucleotide sequence ID" value="NZ_JBHLTS010000067.1"/>
</dbReference>